<keyword evidence="1" id="KW-1133">Transmembrane helix</keyword>
<feature type="transmembrane region" description="Helical" evidence="1">
    <location>
        <begin position="6"/>
        <end position="28"/>
    </location>
</feature>
<dbReference type="EMBL" id="CP010725">
    <property type="protein sequence ID" value="AUQ98519.1"/>
    <property type="molecule type" value="Genomic_DNA"/>
</dbReference>
<name>A0A2I7K7C8_9RHOB</name>
<feature type="transmembrane region" description="Helical" evidence="1">
    <location>
        <begin position="104"/>
        <end position="123"/>
    </location>
</feature>
<reference evidence="2 3" key="1">
    <citation type="journal article" date="2017" name="Front. Microbiol.">
        <title>Phaeobacter piscinae sp. nov., a species of the Roseobacter group and potential aquaculture probiont.</title>
        <authorList>
            <person name="Sonnenschein E.C."/>
            <person name="Phippen C.B.W."/>
            <person name="Nielsen K.F."/>
            <person name="Mateiu R.V."/>
            <person name="Melchiorsen J."/>
            <person name="Gram L."/>
            <person name="Overmann J."/>
            <person name="Freese H.M."/>
        </authorList>
    </citation>
    <scope>NUCLEOTIDE SEQUENCE [LARGE SCALE GENOMIC DNA]</scope>
    <source>
        <strain evidence="2 3">P88</strain>
    </source>
</reference>
<protein>
    <submittedName>
        <fullName evidence="2">Uncharacterized protein</fullName>
    </submittedName>
</protein>
<dbReference type="AlphaFoldDB" id="A0A2I7K7C8"/>
<evidence type="ECO:0000256" key="1">
    <source>
        <dbReference type="SAM" id="Phobius"/>
    </source>
</evidence>
<sequence>MIGSLQGLIALLLLASPFVAAAVTIWLGMKLQRESVHQKAGVWLAVLPPMTLLWFALLFFILASGSDLRRYLSWHVHFVTLGAFLAIEFLLLRAFTNSTFRLHAASAAALCGVAGFAIFTTIFL</sequence>
<dbReference type="Proteomes" id="UP000236447">
    <property type="component" value="Chromosome"/>
</dbReference>
<evidence type="ECO:0000313" key="2">
    <source>
        <dbReference type="EMBL" id="AUQ98519.1"/>
    </source>
</evidence>
<feature type="transmembrane region" description="Helical" evidence="1">
    <location>
        <begin position="40"/>
        <end position="62"/>
    </location>
</feature>
<feature type="transmembrane region" description="Helical" evidence="1">
    <location>
        <begin position="74"/>
        <end position="92"/>
    </location>
</feature>
<gene>
    <name evidence="2" type="ORF">PhaeoP88_01135</name>
</gene>
<keyword evidence="1" id="KW-0812">Transmembrane</keyword>
<keyword evidence="1" id="KW-0472">Membrane</keyword>
<evidence type="ECO:0000313" key="3">
    <source>
        <dbReference type="Proteomes" id="UP000236447"/>
    </source>
</evidence>
<accession>A0A2I7K7C8</accession>
<organism evidence="2 3">
    <name type="scientific">Phaeobacter inhibens</name>
    <dbReference type="NCBI Taxonomy" id="221822"/>
    <lineage>
        <taxon>Bacteria</taxon>
        <taxon>Pseudomonadati</taxon>
        <taxon>Pseudomonadota</taxon>
        <taxon>Alphaproteobacteria</taxon>
        <taxon>Rhodobacterales</taxon>
        <taxon>Roseobacteraceae</taxon>
        <taxon>Phaeobacter</taxon>
    </lineage>
</organism>
<proteinExistence type="predicted"/>
<reference evidence="2 3" key="2">
    <citation type="journal article" date="2017" name="Genome Biol. Evol.">
        <title>Trajectories and Drivers of Genome Evolution in Surface-Associated Marine Phaeobacter.</title>
        <authorList>
            <person name="Freese H.M."/>
            <person name="Sikorski J."/>
            <person name="Bunk B."/>
            <person name="Scheuner C."/>
            <person name="Meier-Kolthoff J.P."/>
            <person name="Sproer C."/>
            <person name="Gram L."/>
            <person name="Overmann J."/>
        </authorList>
    </citation>
    <scope>NUCLEOTIDE SEQUENCE [LARGE SCALE GENOMIC DNA]</scope>
    <source>
        <strain evidence="2 3">P88</strain>
    </source>
</reference>